<feature type="region of interest" description="Disordered" evidence="7">
    <location>
        <begin position="1864"/>
        <end position="1911"/>
    </location>
</feature>
<dbReference type="PANTHER" id="PTHR12839:SF7">
    <property type="entry name" value="REGULATOR OF NONSENSE TRANSCRIPTS 2"/>
    <property type="match status" value="1"/>
</dbReference>
<feature type="coiled-coil region" evidence="6">
    <location>
        <begin position="745"/>
        <end position="772"/>
    </location>
</feature>
<dbReference type="PANTHER" id="PTHR12839">
    <property type="entry name" value="NONSENSE-MEDIATED MRNA DECAY PROTEIN 2 UP-FRAMESHIFT SUPPRESSOR 2"/>
    <property type="match status" value="1"/>
</dbReference>
<proteinExistence type="predicted"/>
<dbReference type="InterPro" id="IPR016024">
    <property type="entry name" value="ARM-type_fold"/>
</dbReference>
<feature type="region of interest" description="Disordered" evidence="7">
    <location>
        <begin position="1654"/>
        <end position="1738"/>
    </location>
</feature>
<keyword evidence="3 5" id="KW-0547">Nucleotide-binding</keyword>
<evidence type="ECO:0000256" key="5">
    <source>
        <dbReference type="PROSITE-ProRule" id="PRU10141"/>
    </source>
</evidence>
<dbReference type="GO" id="GO:0004672">
    <property type="term" value="F:protein kinase activity"/>
    <property type="evidence" value="ECO:0007669"/>
    <property type="project" value="InterPro"/>
</dbReference>
<evidence type="ECO:0000313" key="9">
    <source>
        <dbReference type="EMBL" id="CAF1493560.1"/>
    </source>
</evidence>
<dbReference type="InterPro" id="IPR011009">
    <property type="entry name" value="Kinase-like_dom_sf"/>
</dbReference>
<dbReference type="InterPro" id="IPR003890">
    <property type="entry name" value="MIF4G-like_typ-3"/>
</dbReference>
<feature type="compositionally biased region" description="Polar residues" evidence="7">
    <location>
        <begin position="560"/>
        <end position="574"/>
    </location>
</feature>
<dbReference type="SUPFAM" id="SSF56112">
    <property type="entry name" value="Protein kinase-like (PK-like)"/>
    <property type="match status" value="1"/>
</dbReference>
<feature type="region of interest" description="Disordered" evidence="7">
    <location>
        <begin position="1783"/>
        <end position="1802"/>
    </location>
</feature>
<evidence type="ECO:0000256" key="3">
    <source>
        <dbReference type="ARBA" id="ARBA00022741"/>
    </source>
</evidence>
<feature type="compositionally biased region" description="Acidic residues" evidence="7">
    <location>
        <begin position="1701"/>
        <end position="1721"/>
    </location>
</feature>
<feature type="domain" description="Protein kinase" evidence="8">
    <location>
        <begin position="188"/>
        <end position="445"/>
    </location>
</feature>
<dbReference type="OrthoDB" id="27832at2759"/>
<evidence type="ECO:0000259" key="8">
    <source>
        <dbReference type="PROSITE" id="PS50011"/>
    </source>
</evidence>
<dbReference type="InterPro" id="IPR008271">
    <property type="entry name" value="Ser/Thr_kinase_AS"/>
</dbReference>
<feature type="region of interest" description="Disordered" evidence="7">
    <location>
        <begin position="537"/>
        <end position="728"/>
    </location>
</feature>
<dbReference type="Gene3D" id="1.25.40.180">
    <property type="match status" value="3"/>
</dbReference>
<feature type="binding site" evidence="5">
    <location>
        <position position="218"/>
    </location>
    <ligand>
        <name>ATP</name>
        <dbReference type="ChEBI" id="CHEBI:30616"/>
    </ligand>
</feature>
<keyword evidence="6" id="KW-0175">Coiled coil</keyword>
<keyword evidence="4 5" id="KW-0067">ATP-binding</keyword>
<dbReference type="InterPro" id="IPR039762">
    <property type="entry name" value="Nmd2/UPF2"/>
</dbReference>
<dbReference type="InterPro" id="IPR000719">
    <property type="entry name" value="Prot_kinase_dom"/>
</dbReference>
<dbReference type="EMBL" id="CAJNOW010006681">
    <property type="protein sequence ID" value="CAF1493560.1"/>
    <property type="molecule type" value="Genomic_DNA"/>
</dbReference>
<evidence type="ECO:0000256" key="6">
    <source>
        <dbReference type="SAM" id="Coils"/>
    </source>
</evidence>
<evidence type="ECO:0000313" key="10">
    <source>
        <dbReference type="Proteomes" id="UP000663834"/>
    </source>
</evidence>
<feature type="compositionally biased region" description="Low complexity" evidence="7">
    <location>
        <begin position="628"/>
        <end position="662"/>
    </location>
</feature>
<protein>
    <recommendedName>
        <fullName evidence="8">Protein kinase domain-containing protein</fullName>
    </recommendedName>
</protein>
<dbReference type="InterPro" id="IPR007193">
    <property type="entry name" value="Upf2/Nmd2_C"/>
</dbReference>
<dbReference type="PROSITE" id="PS00108">
    <property type="entry name" value="PROTEIN_KINASE_ST"/>
    <property type="match status" value="1"/>
</dbReference>
<dbReference type="Pfam" id="PF00069">
    <property type="entry name" value="Pkinase"/>
    <property type="match status" value="1"/>
</dbReference>
<dbReference type="GO" id="GO:0003723">
    <property type="term" value="F:RNA binding"/>
    <property type="evidence" value="ECO:0007669"/>
    <property type="project" value="InterPro"/>
</dbReference>
<evidence type="ECO:0000256" key="4">
    <source>
        <dbReference type="ARBA" id="ARBA00022840"/>
    </source>
</evidence>
<feature type="compositionally biased region" description="Polar residues" evidence="7">
    <location>
        <begin position="1868"/>
        <end position="1878"/>
    </location>
</feature>
<dbReference type="GO" id="GO:0035145">
    <property type="term" value="C:exon-exon junction complex"/>
    <property type="evidence" value="ECO:0007669"/>
    <property type="project" value="TreeGrafter"/>
</dbReference>
<evidence type="ECO:0000256" key="1">
    <source>
        <dbReference type="ARBA" id="ARBA00004496"/>
    </source>
</evidence>
<gene>
    <name evidence="9" type="ORF">KQP761_LOCUS14232</name>
</gene>
<feature type="compositionally biased region" description="Acidic residues" evidence="7">
    <location>
        <begin position="1656"/>
        <end position="1674"/>
    </location>
</feature>
<dbReference type="SUPFAM" id="SSF48371">
    <property type="entry name" value="ARM repeat"/>
    <property type="match status" value="3"/>
</dbReference>
<dbReference type="GO" id="GO:0000184">
    <property type="term" value="P:nuclear-transcribed mRNA catabolic process, nonsense-mediated decay"/>
    <property type="evidence" value="ECO:0007669"/>
    <property type="project" value="InterPro"/>
</dbReference>
<feature type="compositionally biased region" description="Gly residues" evidence="7">
    <location>
        <begin position="549"/>
        <end position="559"/>
    </location>
</feature>
<evidence type="ECO:0000256" key="7">
    <source>
        <dbReference type="SAM" id="MobiDB-lite"/>
    </source>
</evidence>
<dbReference type="GO" id="GO:0005524">
    <property type="term" value="F:ATP binding"/>
    <property type="evidence" value="ECO:0007669"/>
    <property type="project" value="UniProtKB-UniRule"/>
</dbReference>
<dbReference type="FunFam" id="1.25.40.180:FF:000023">
    <property type="entry name" value="regulator of nonsense transcripts 2 isoform X1"/>
    <property type="match status" value="1"/>
</dbReference>
<organism evidence="9 10">
    <name type="scientific">Rotaria magnacalcarata</name>
    <dbReference type="NCBI Taxonomy" id="392030"/>
    <lineage>
        <taxon>Eukaryota</taxon>
        <taxon>Metazoa</taxon>
        <taxon>Spiralia</taxon>
        <taxon>Gnathifera</taxon>
        <taxon>Rotifera</taxon>
        <taxon>Eurotatoria</taxon>
        <taxon>Bdelloidea</taxon>
        <taxon>Philodinida</taxon>
        <taxon>Philodinidae</taxon>
        <taxon>Rotaria</taxon>
    </lineage>
</organism>
<sequence>MPKSSSHHYSTDKSSPLYLRPRKLFVDDDISDNDIHIRNSKSSNHIITTALARLTTRTPPSSTTSRHTVVIRTTVQQTPLSANRKLKMIDVNVCHQQESHLSIKRIKRQSMNNCSPSFNKSTPVPTRRECNVNPFMTLSSATDHKPQKRKRSSLKQVLFDEENLEENYRRKKRLALKQCNVRRFNEEFHTQSLLGSGEFGNVYLCVNRLDGCAYAIKKSKRPIAGSSFEMLAWKEVCAQAVLKHQNILQYYSAWAEDDHMYIQSEFCNGGNLAERIRDNHHRQCYMDENSLRKILLHIANGLAFIHARNLVHLDIKPDNIFISINDELSLEKNITYKIGDLGHVTDIYDPFVEEGDSRYLAREVLQQKYQCLPKADVFSLALTVFVAGTNSTLPKNGDEWDRIRDGKLPRVKHCSDAFNDLLHAMIKSDVSERPSSSELAEHPIVSPISERSKNQLFDELQEEQRKNSVLAKKLLDYMFLANELERVCSQIRAVDMNKSHRDSSPLQRSSSVSDFRITSNFYNCILLFNNSNFMSRSNTRWSARQPPRRGGGGGTGTGGYDQNYNDYSYGQQHYSGAGYDYESYDQSQTNYDRNSASSSSSKRYSSNRNNYDGANHYYNPPPRHAKGNFTENNNNNYNTTAATTTSTKANPPSNKKPTTTTTRRQDSEPISPMPNKEQETSAETPTISTEVKVEQPIESTPPIEESKTNETPVEELLPPTVPEPPPEENLDLIRQQVTNYFTERSDRLKQRQELLEQNLLAEKNRLNAEQQQAAMTRLDSSIKRIPPFIKRLRTLTEQQRDALCRDMQTLNLTRYISEVATALTEAKLKMTDVWTSVQMCSLLHQRYPDFSMSLYENWLKVLQKDTLSDNLSKVRVDLRLYAELVTVHVLPINQSMHHLLTILNALMNNDKDFSNLTILISFCRLCGEDYAEIFSSKIRKSIIKLDENIEETNRSSFHSNELKHQIRQMLDEYFQRLSVYLVDEHKQLQKQEQLMKRTMENRGEINQEIKDKYEQTNTTFQKLLQNTETFADLLEQAMPELPIEEASKKSSDRTGIDFYLAGRSDDDLGGNTLWEDSDTKQFYEDTVDLKLFLPGYAFREPATTTTPASEETETLDSVQMEQEIEKEGLEVTSTVEAEEEDTTLADIEDGVEEDVGANNIKLMMDVFVTQLPTCVNREMIDKAARDFATNLNTKQNRKRLIKALYTVQRTYLHLLPFYSRLIATLNPVMPEIGNELVRLLKNEFRAHIRRKDQIYIESKIKTVRFIGELVKFSVFPKNEAINCLKTLLSDFRHHNIEMCCNLLETCGRFLYRSPDCHRRIEIILEILMRKKAVLTLDSRYTTQIENAYYYCNPPEAREIEKKIRSPIQEYLRRLLFKDLNKITIEKILRQIRKFNWADADFRSYAIKCLAAPYSVKFNSIQCLASILSGLSHFYDDVAIEVLDNVLDDIRLGLEINIPKFNQRRLCMIKYLGELYNYRVVDSIIIFRTLYLLITYGVSLEPSEISDLDPPEHLFRIRLVCTLLDSCGQYFDRGTSKKRLDCFLIYFQRYYYFKKEQAIWNPSSYPFPLEIEQIFDECVMDLRPKFSKTNSHAKACEQVENMEKEFIALINQQQAKMSSKDISHQSRDTNLAPITEDEEQQQASTTNPDDLLNAQQQEDEEDEEDNEENYDDDDDECHRAVRSRRTRPSAGSNERTSGGSGADEECPETDDNDTAGLDDENNGENKNSTERTKVTTAEDNDFVKAFEALVAESVAQRSNDLTKIPAPDIPVPVHLRKSKIASTTNINLSHSDGDDEGENNNKKPESVNFVVMLKKNNKPQFYNMAVSSTSEMALKLKAREQADREEKAQLKILTLNMSTRMEQQENDQESIMNVTNRTPQAAGLNLNRDKKPKYVPPKGAPDADIIFGSKKR</sequence>
<dbReference type="PROSITE" id="PS50011">
    <property type="entry name" value="PROTEIN_KINASE_DOM"/>
    <property type="match status" value="1"/>
</dbReference>
<comment type="subcellular location">
    <subcellularLocation>
        <location evidence="1">Cytoplasm</location>
    </subcellularLocation>
</comment>
<dbReference type="PROSITE" id="PS00107">
    <property type="entry name" value="PROTEIN_KINASE_ATP"/>
    <property type="match status" value="1"/>
</dbReference>
<comment type="caution">
    <text evidence="9">The sequence shown here is derived from an EMBL/GenBank/DDBJ whole genome shotgun (WGS) entry which is preliminary data.</text>
</comment>
<dbReference type="SMART" id="SM00543">
    <property type="entry name" value="MIF4G"/>
    <property type="match status" value="3"/>
</dbReference>
<dbReference type="Pfam" id="PF04050">
    <property type="entry name" value="Upf2"/>
    <property type="match status" value="1"/>
</dbReference>
<dbReference type="Gene3D" id="1.10.510.10">
    <property type="entry name" value="Transferase(Phosphotransferase) domain 1"/>
    <property type="match status" value="1"/>
</dbReference>
<dbReference type="Gene3D" id="3.30.200.20">
    <property type="entry name" value="Phosphorylase Kinase, domain 1"/>
    <property type="match status" value="1"/>
</dbReference>
<dbReference type="Proteomes" id="UP000663834">
    <property type="component" value="Unassembled WGS sequence"/>
</dbReference>
<name>A0A815SWY8_9BILA</name>
<dbReference type="Pfam" id="PF02854">
    <property type="entry name" value="MIF4G"/>
    <property type="match status" value="3"/>
</dbReference>
<keyword evidence="2" id="KW-0963">Cytoplasm</keyword>
<dbReference type="Gene3D" id="4.10.80.160">
    <property type="match status" value="1"/>
</dbReference>
<dbReference type="GO" id="GO:0005737">
    <property type="term" value="C:cytoplasm"/>
    <property type="evidence" value="ECO:0007669"/>
    <property type="project" value="UniProtKB-SubCell"/>
</dbReference>
<feature type="coiled-coil region" evidence="6">
    <location>
        <begin position="981"/>
        <end position="1026"/>
    </location>
</feature>
<dbReference type="SMART" id="SM00220">
    <property type="entry name" value="S_TKc"/>
    <property type="match status" value="1"/>
</dbReference>
<feature type="compositionally biased region" description="Low complexity" evidence="7">
    <location>
        <begin position="590"/>
        <end position="611"/>
    </location>
</feature>
<reference evidence="9" key="1">
    <citation type="submission" date="2021-02" db="EMBL/GenBank/DDBJ databases">
        <authorList>
            <person name="Nowell W R."/>
        </authorList>
    </citation>
    <scope>NUCLEOTIDE SEQUENCE</scope>
</reference>
<accession>A0A815SWY8</accession>
<dbReference type="InterPro" id="IPR017441">
    <property type="entry name" value="Protein_kinase_ATP_BS"/>
</dbReference>
<evidence type="ECO:0000256" key="2">
    <source>
        <dbReference type="ARBA" id="ARBA00022490"/>
    </source>
</evidence>